<comment type="similarity">
    <text evidence="1 4">Belongs to the peptidase A1 family.</text>
</comment>
<evidence type="ECO:0000256" key="1">
    <source>
        <dbReference type="ARBA" id="ARBA00007447"/>
    </source>
</evidence>
<evidence type="ECO:0000256" key="2">
    <source>
        <dbReference type="ARBA" id="ARBA00022750"/>
    </source>
</evidence>
<feature type="signal peptide" evidence="5">
    <location>
        <begin position="1"/>
        <end position="17"/>
    </location>
</feature>
<comment type="caution">
    <text evidence="7">The sequence shown here is derived from an EMBL/GenBank/DDBJ whole genome shotgun (WGS) entry which is preliminary data.</text>
</comment>
<keyword evidence="4" id="KW-0645">Protease</keyword>
<keyword evidence="5" id="KW-0732">Signal</keyword>
<keyword evidence="8" id="KW-1185">Reference proteome</keyword>
<proteinExistence type="inferred from homology"/>
<dbReference type="InterPro" id="IPR033121">
    <property type="entry name" value="PEPTIDASE_A1"/>
</dbReference>
<dbReference type="SUPFAM" id="SSF50630">
    <property type="entry name" value="Acid proteases"/>
    <property type="match status" value="1"/>
</dbReference>
<dbReference type="GO" id="GO:0006508">
    <property type="term" value="P:proteolysis"/>
    <property type="evidence" value="ECO:0007669"/>
    <property type="project" value="UniProtKB-KW"/>
</dbReference>
<dbReference type="AlphaFoldDB" id="A0A9P3GQY7"/>
<evidence type="ECO:0000259" key="6">
    <source>
        <dbReference type="PROSITE" id="PS51767"/>
    </source>
</evidence>
<dbReference type="EMBL" id="BPQB01000077">
    <property type="protein sequence ID" value="GJE97834.1"/>
    <property type="molecule type" value="Genomic_DNA"/>
</dbReference>
<dbReference type="PANTHER" id="PTHR47966:SF51">
    <property type="entry name" value="BETA-SITE APP-CLEAVING ENZYME, ISOFORM A-RELATED"/>
    <property type="match status" value="1"/>
</dbReference>
<evidence type="ECO:0000256" key="5">
    <source>
        <dbReference type="SAM" id="SignalP"/>
    </source>
</evidence>
<organism evidence="7 8">
    <name type="scientific">Phanerochaete sordida</name>
    <dbReference type="NCBI Taxonomy" id="48140"/>
    <lineage>
        <taxon>Eukaryota</taxon>
        <taxon>Fungi</taxon>
        <taxon>Dikarya</taxon>
        <taxon>Basidiomycota</taxon>
        <taxon>Agaricomycotina</taxon>
        <taxon>Agaricomycetes</taxon>
        <taxon>Polyporales</taxon>
        <taxon>Phanerochaetaceae</taxon>
        <taxon>Phanerochaete</taxon>
    </lineage>
</organism>
<dbReference type="PROSITE" id="PS00141">
    <property type="entry name" value="ASP_PROTEASE"/>
    <property type="match status" value="2"/>
</dbReference>
<evidence type="ECO:0000256" key="4">
    <source>
        <dbReference type="RuleBase" id="RU000454"/>
    </source>
</evidence>
<keyword evidence="2 4" id="KW-0064">Aspartyl protease</keyword>
<feature type="chain" id="PRO_5040266444" evidence="5">
    <location>
        <begin position="18"/>
        <end position="408"/>
    </location>
</feature>
<dbReference type="InterPro" id="IPR021109">
    <property type="entry name" value="Peptidase_aspartic_dom_sf"/>
</dbReference>
<dbReference type="InterPro" id="IPR001969">
    <property type="entry name" value="Aspartic_peptidase_AS"/>
</dbReference>
<sequence length="408" mass="42015">MFSRLVLAFSLAAVSLASPVVVRNSPVSVPLARRFQATAGRTVADIDQSRAKALQAAVSPVAQGGAGVNPIPVTNSATIYTAEVSIGSPPQTFHLIVDTGSSNTWVGADAANPYVPTSSSVNTTDIILIEYGSGLFAGLEYNDTVALGGLAITNQTIGVAQFALGGFQGVDGILGIGPAGLTKTTTASGDEIPTITDNAWALGLLDAYEVGISFEPPTNTSDANGQLTFGGVDESKFDGSITYVPITTTAPASGYVGIEQSVSYGSANVSLLETTSGIVDTGTTLIVLAADAFATYQNLTGAVPDETTGLLKITQDQYDNLESLFFNIGGQSFELTKNAQIWPRSLNAAIGGDAGSIYLIVGNIGTPSGSGLDFVNGFGFLERFYAVYDTGHSRVGLATTPFTFAETN</sequence>
<dbReference type="InterPro" id="IPR001461">
    <property type="entry name" value="Aspartic_peptidase_A1"/>
</dbReference>
<evidence type="ECO:0000313" key="7">
    <source>
        <dbReference type="EMBL" id="GJE97834.1"/>
    </source>
</evidence>
<evidence type="ECO:0000256" key="3">
    <source>
        <dbReference type="PIRSR" id="PIRSR601461-1"/>
    </source>
</evidence>
<dbReference type="PANTHER" id="PTHR47966">
    <property type="entry name" value="BETA-SITE APP-CLEAVING ENZYME, ISOFORM A-RELATED"/>
    <property type="match status" value="1"/>
</dbReference>
<dbReference type="PRINTS" id="PR00792">
    <property type="entry name" value="PEPSIN"/>
</dbReference>
<feature type="active site" evidence="3">
    <location>
        <position position="98"/>
    </location>
</feature>
<dbReference type="Gene3D" id="2.40.70.10">
    <property type="entry name" value="Acid Proteases"/>
    <property type="match status" value="2"/>
</dbReference>
<evidence type="ECO:0000313" key="8">
    <source>
        <dbReference type="Proteomes" id="UP000703269"/>
    </source>
</evidence>
<reference evidence="7 8" key="1">
    <citation type="submission" date="2021-08" db="EMBL/GenBank/DDBJ databases">
        <title>Draft Genome Sequence of Phanerochaete sordida strain YK-624.</title>
        <authorList>
            <person name="Mori T."/>
            <person name="Dohra H."/>
            <person name="Suzuki T."/>
            <person name="Kawagishi H."/>
            <person name="Hirai H."/>
        </authorList>
    </citation>
    <scope>NUCLEOTIDE SEQUENCE [LARGE SCALE GENOMIC DNA]</scope>
    <source>
        <strain evidence="7 8">YK-624</strain>
    </source>
</reference>
<dbReference type="Proteomes" id="UP000703269">
    <property type="component" value="Unassembled WGS sequence"/>
</dbReference>
<dbReference type="Pfam" id="PF00026">
    <property type="entry name" value="Asp"/>
    <property type="match status" value="1"/>
</dbReference>
<dbReference type="PROSITE" id="PS51767">
    <property type="entry name" value="PEPTIDASE_A1"/>
    <property type="match status" value="1"/>
</dbReference>
<gene>
    <name evidence="7" type="ORF">PsYK624_140560</name>
</gene>
<name>A0A9P3GQY7_9APHY</name>
<accession>A0A9P3GQY7</accession>
<dbReference type="CDD" id="cd05471">
    <property type="entry name" value="pepsin_like"/>
    <property type="match status" value="1"/>
</dbReference>
<feature type="domain" description="Peptidase A1" evidence="6">
    <location>
        <begin position="80"/>
        <end position="398"/>
    </location>
</feature>
<keyword evidence="4" id="KW-0378">Hydrolase</keyword>
<dbReference type="GO" id="GO:0004190">
    <property type="term" value="F:aspartic-type endopeptidase activity"/>
    <property type="evidence" value="ECO:0007669"/>
    <property type="project" value="UniProtKB-KW"/>
</dbReference>
<feature type="active site" evidence="3">
    <location>
        <position position="280"/>
    </location>
</feature>
<protein>
    <submittedName>
        <fullName evidence="7">Aspartic peptidase A1</fullName>
    </submittedName>
</protein>
<dbReference type="InterPro" id="IPR034164">
    <property type="entry name" value="Pepsin-like_dom"/>
</dbReference>
<dbReference type="OrthoDB" id="660550at2759"/>